<evidence type="ECO:0008006" key="6">
    <source>
        <dbReference type="Google" id="ProtNLM"/>
    </source>
</evidence>
<dbReference type="Pfam" id="PF16787">
    <property type="entry name" value="NDC10_II"/>
    <property type="match status" value="1"/>
</dbReference>
<organism evidence="4 5">
    <name type="scientific">Favolaschia claudopus</name>
    <dbReference type="NCBI Taxonomy" id="2862362"/>
    <lineage>
        <taxon>Eukaryota</taxon>
        <taxon>Fungi</taxon>
        <taxon>Dikarya</taxon>
        <taxon>Basidiomycota</taxon>
        <taxon>Agaricomycotina</taxon>
        <taxon>Agaricomycetes</taxon>
        <taxon>Agaricomycetidae</taxon>
        <taxon>Agaricales</taxon>
        <taxon>Marasmiineae</taxon>
        <taxon>Mycenaceae</taxon>
        <taxon>Favolaschia</taxon>
    </lineage>
</organism>
<evidence type="ECO:0000256" key="1">
    <source>
        <dbReference type="SAM" id="MobiDB-lite"/>
    </source>
</evidence>
<evidence type="ECO:0000313" key="5">
    <source>
        <dbReference type="Proteomes" id="UP001362999"/>
    </source>
</evidence>
<sequence>MVAAAQTKGIRIIAYHGPPTALAAKSRRFHSSSLTTITLPPIPDPPYRFNSMEQVVDCEPTSIMPPTRESPRLHSPEASIEPGAGYQLSYEALEAESHLLRQTFVQQNQEGKSTGETYKRHYNNYIFWFDSRETLRAQKEPSYQRIPALPITVAKVVLFVDYEMKRPQKRKSPSNTQSTSTCGVEHAKQVISALEHYRFDSQHLYRHIPEAQVSLRTDNRIKTLEGAFAHNEPERTKKAHSLKATGTRADTYTDVQLTQLATSGMDSKGPTNIWRAMRDRAMMLTSSSTAFRGDNSRLLLWSDMYCYDVPMHAKGHGTKLRALTLIADNSKHNQSGRVDEHGAFRHFVVELCPVGAIGLLFFAHFHVINSPVPNFEVDFSDPGYGDFGRREWYELFTFSSAKDCKQEMSYANHRDRVKNLHEKNNVTISKVTHAGRGYTAKTARENGASSDEVKALGGWSDSGSYRACYDRALPLQAMLAAAMFDSQHPETHFLARDSLEPPTDVLAMIFPWVEEQLGKLDAREASNRMARDIALRHFLGLLVWLRRVVVQDAAVLYVRHPAAPIFQYPPFNSSSFRTFALQSTAAITKAENEVALALEKLPHHIASTFTSAMARLSIDQELERRANQTHQQELKSQLLQLQELIEHAGDQPKKKRKTCGHQVTPPVAATPPPAIPRSLVYPTPFAKPPPLPTNVSSSGSGPLCMPSVEPSVEPASNTIDFNFDFDFSTFDAAIDSLPNPSSTPIFHPDQLSAIQALQGLLPAIPMAGLPTTTASFAPPARSSPPLRPAGSATTTSIPASLPTLPLSTATMTTTSAVSENLPIATSDTQIAAWKALAQKFGDARLRTHQWEWLTSGPKPNSYLPYYTYQPVSKISDIWTEWTIGLNGFLSARELEESFSRPSWRRDVGSVKTERSRRKLVVDLITKLSEKRNWNIDLALRFIRDRYELAQDASGKPLFKTVRAFCDFLGKKPKNAGEMKATEKIMLESNSYAT</sequence>
<feature type="region of interest" description="Disordered" evidence="1">
    <location>
        <begin position="649"/>
        <end position="675"/>
    </location>
</feature>
<dbReference type="Proteomes" id="UP001362999">
    <property type="component" value="Unassembled WGS sequence"/>
</dbReference>
<dbReference type="PANTHER" id="PTHR37784:SF2">
    <property type="entry name" value="HIGH-OSMOLARITY-INDUCED TRANSCRIPTION PROTEIN 1"/>
    <property type="match status" value="1"/>
</dbReference>
<dbReference type="EMBL" id="JAWWNJ010000009">
    <property type="protein sequence ID" value="KAK7048472.1"/>
    <property type="molecule type" value="Genomic_DNA"/>
</dbReference>
<dbReference type="Gene3D" id="1.10.443.20">
    <property type="entry name" value="Centromere DNA-binding protein complex CBF3 subunit, domain 2"/>
    <property type="match status" value="1"/>
</dbReference>
<dbReference type="Pfam" id="PF12550">
    <property type="entry name" value="GCR1_C"/>
    <property type="match status" value="1"/>
</dbReference>
<dbReference type="InterPro" id="IPR022210">
    <property type="entry name" value="TF_GCR1-like"/>
</dbReference>
<feature type="domain" description="Transcription activator GCR1-like" evidence="2">
    <location>
        <begin position="871"/>
        <end position="943"/>
    </location>
</feature>
<evidence type="ECO:0000259" key="3">
    <source>
        <dbReference type="Pfam" id="PF16787"/>
    </source>
</evidence>
<reference evidence="4 5" key="1">
    <citation type="journal article" date="2024" name="J Genomics">
        <title>Draft genome sequencing and assembly of Favolaschia claudopus CIRM-BRFM 2984 isolated from oak limbs.</title>
        <authorList>
            <person name="Navarro D."/>
            <person name="Drula E."/>
            <person name="Chaduli D."/>
            <person name="Cazenave R."/>
            <person name="Ahrendt S."/>
            <person name="Wang J."/>
            <person name="Lipzen A."/>
            <person name="Daum C."/>
            <person name="Barry K."/>
            <person name="Grigoriev I.V."/>
            <person name="Favel A."/>
            <person name="Rosso M.N."/>
            <person name="Martin F."/>
        </authorList>
    </citation>
    <scope>NUCLEOTIDE SEQUENCE [LARGE SCALE GENOMIC DNA]</scope>
    <source>
        <strain evidence="4 5">CIRM-BRFM 2984</strain>
    </source>
</reference>
<comment type="caution">
    <text evidence="4">The sequence shown here is derived from an EMBL/GenBank/DDBJ whole genome shotgun (WGS) entry which is preliminary data.</text>
</comment>
<proteinExistence type="predicted"/>
<feature type="compositionally biased region" description="Low complexity" evidence="1">
    <location>
        <begin position="788"/>
        <end position="797"/>
    </location>
</feature>
<dbReference type="InterPro" id="IPR031872">
    <property type="entry name" value="NDC10_II"/>
</dbReference>
<keyword evidence="5" id="KW-1185">Reference proteome</keyword>
<dbReference type="GO" id="GO:0000981">
    <property type="term" value="F:DNA-binding transcription factor activity, RNA polymerase II-specific"/>
    <property type="evidence" value="ECO:0007669"/>
    <property type="project" value="TreeGrafter"/>
</dbReference>
<dbReference type="InterPro" id="IPR052146">
    <property type="entry name" value="HOT1"/>
</dbReference>
<evidence type="ECO:0000313" key="4">
    <source>
        <dbReference type="EMBL" id="KAK7048472.1"/>
    </source>
</evidence>
<evidence type="ECO:0000259" key="2">
    <source>
        <dbReference type="Pfam" id="PF12550"/>
    </source>
</evidence>
<dbReference type="InterPro" id="IPR038279">
    <property type="entry name" value="Ndc10_dom2_sf"/>
</dbReference>
<accession>A0AAW0DBE0</accession>
<feature type="region of interest" description="Disordered" evidence="1">
    <location>
        <begin position="777"/>
        <end position="797"/>
    </location>
</feature>
<dbReference type="AlphaFoldDB" id="A0AAW0DBE0"/>
<dbReference type="PANTHER" id="PTHR37784">
    <property type="entry name" value="PROTEIN MSN1"/>
    <property type="match status" value="1"/>
</dbReference>
<name>A0AAW0DBE0_9AGAR</name>
<gene>
    <name evidence="4" type="ORF">R3P38DRAFT_2687704</name>
</gene>
<dbReference type="GO" id="GO:0000978">
    <property type="term" value="F:RNA polymerase II cis-regulatory region sequence-specific DNA binding"/>
    <property type="evidence" value="ECO:0007669"/>
    <property type="project" value="TreeGrafter"/>
</dbReference>
<protein>
    <recommendedName>
        <fullName evidence="6">Ndc10 domain-containing protein</fullName>
    </recommendedName>
</protein>
<dbReference type="GO" id="GO:0060963">
    <property type="term" value="P:positive regulation of ribosomal protein gene transcription by RNA polymerase II"/>
    <property type="evidence" value="ECO:0007669"/>
    <property type="project" value="TreeGrafter"/>
</dbReference>
<feature type="domain" description="Ndc10" evidence="3">
    <location>
        <begin position="286"/>
        <end position="576"/>
    </location>
</feature>